<dbReference type="InterPro" id="IPR028235">
    <property type="entry name" value="DNAAF3_C"/>
</dbReference>
<dbReference type="PANTHER" id="PTHR22118">
    <property type="entry name" value="DYNEIN ASSEMBLY FACTOR 3, AXONEMAL"/>
    <property type="match status" value="1"/>
</dbReference>
<dbReference type="InParanoid" id="A0A0V0QVX7"/>
<organism evidence="3 4">
    <name type="scientific">Pseudocohnilembus persalinus</name>
    <name type="common">Ciliate</name>
    <dbReference type="NCBI Taxonomy" id="266149"/>
    <lineage>
        <taxon>Eukaryota</taxon>
        <taxon>Sar</taxon>
        <taxon>Alveolata</taxon>
        <taxon>Ciliophora</taxon>
        <taxon>Intramacronucleata</taxon>
        <taxon>Oligohymenophorea</taxon>
        <taxon>Scuticociliatia</taxon>
        <taxon>Philasterida</taxon>
        <taxon>Pseudocohnilembidae</taxon>
        <taxon>Pseudocohnilembus</taxon>
    </lineage>
</organism>
<proteinExistence type="predicted"/>
<evidence type="ECO:0000313" key="3">
    <source>
        <dbReference type="EMBL" id="KRX06379.1"/>
    </source>
</evidence>
<feature type="compositionally biased region" description="Acidic residues" evidence="1">
    <location>
        <begin position="231"/>
        <end position="240"/>
    </location>
</feature>
<feature type="region of interest" description="Disordered" evidence="1">
    <location>
        <begin position="180"/>
        <end position="335"/>
    </location>
</feature>
<feature type="domain" description="Dynein assembly factor 3 C-terminal" evidence="2">
    <location>
        <begin position="20"/>
        <end position="217"/>
    </location>
</feature>
<dbReference type="PANTHER" id="PTHR22118:SF14">
    <property type="entry name" value="DYNEIN AXONEMAL ASSEMBLY FACTOR 3"/>
    <property type="match status" value="1"/>
</dbReference>
<dbReference type="InterPro" id="IPR039304">
    <property type="entry name" value="DNAAF3"/>
</dbReference>
<dbReference type="OrthoDB" id="538817at2759"/>
<accession>A0A0V0QVX7</accession>
<feature type="compositionally biased region" description="Low complexity" evidence="1">
    <location>
        <begin position="317"/>
        <end position="334"/>
    </location>
</feature>
<keyword evidence="4" id="KW-1185">Reference proteome</keyword>
<evidence type="ECO:0000313" key="4">
    <source>
        <dbReference type="Proteomes" id="UP000054937"/>
    </source>
</evidence>
<sequence length="464" mass="55038">MLNFLTDNKKTITPLKNLVDFKNIKYKQRDDLVDIVKTWHSSVPFTMEKHRDQRLRYLFKTRYDFKKNLIDWDYNMDIKEAANIIHFYHYKEWRLTGVAYESGFATYIVPNRTMASYIPGRTKSDRSSCMVRGYWGDVVVSPYIAMGVECEYEPLLFKVANKQNCGHSVEVFTDMYRKKENRRKQDRGEEDQQQQQQQNEEEKKQENDDKKQSLGKKSEYREEVVPMIKEEENEGDEDEEQHQKKQKNQENNTQNKQDGEEEEQKTNENQEIKQKKEDDQEINKISDKAQQKEQELQEQQQSQTDDSFMNNDESDNMSENSDSTQVSQTSSVKSITLQAQHREGDLYEEKEQQILQGFQDVNMKIVPIFDELKTLQTKKKFQNLFDIGCVGFIMNGQFNNPDFKNLFKEDATIYAERNKYLVTMKKEEKKNLEGQLIDLAKQSGFELSDCPVDHHFKFTIQKQK</sequence>
<reference evidence="3 4" key="1">
    <citation type="journal article" date="2015" name="Sci. Rep.">
        <title>Genome of the facultative scuticociliatosis pathogen Pseudocohnilembus persalinus provides insight into its virulence through horizontal gene transfer.</title>
        <authorList>
            <person name="Xiong J."/>
            <person name="Wang G."/>
            <person name="Cheng J."/>
            <person name="Tian M."/>
            <person name="Pan X."/>
            <person name="Warren A."/>
            <person name="Jiang C."/>
            <person name="Yuan D."/>
            <person name="Miao W."/>
        </authorList>
    </citation>
    <scope>NUCLEOTIDE SEQUENCE [LARGE SCALE GENOMIC DNA]</scope>
    <source>
        <strain evidence="3">36N120E</strain>
    </source>
</reference>
<evidence type="ECO:0000259" key="2">
    <source>
        <dbReference type="Pfam" id="PF14740"/>
    </source>
</evidence>
<dbReference type="Pfam" id="PF14740">
    <property type="entry name" value="DUF4471"/>
    <property type="match status" value="2"/>
</dbReference>
<comment type="caution">
    <text evidence="3">The sequence shown here is derived from an EMBL/GenBank/DDBJ whole genome shotgun (WGS) entry which is preliminary data.</text>
</comment>
<dbReference type="GO" id="GO:0070286">
    <property type="term" value="P:axonemal dynein complex assembly"/>
    <property type="evidence" value="ECO:0007669"/>
    <property type="project" value="InterPro"/>
</dbReference>
<dbReference type="Proteomes" id="UP000054937">
    <property type="component" value="Unassembled WGS sequence"/>
</dbReference>
<evidence type="ECO:0000256" key="1">
    <source>
        <dbReference type="SAM" id="MobiDB-lite"/>
    </source>
</evidence>
<dbReference type="AlphaFoldDB" id="A0A0V0QVX7"/>
<gene>
    <name evidence="3" type="ORF">PPERSA_04992</name>
</gene>
<feature type="domain" description="Dynein assembly factor 3 C-terminal" evidence="2">
    <location>
        <begin position="294"/>
        <end position="447"/>
    </location>
</feature>
<feature type="compositionally biased region" description="Basic and acidic residues" evidence="1">
    <location>
        <begin position="200"/>
        <end position="230"/>
    </location>
</feature>
<dbReference type="GO" id="GO:0044458">
    <property type="term" value="P:motile cilium assembly"/>
    <property type="evidence" value="ECO:0007669"/>
    <property type="project" value="TreeGrafter"/>
</dbReference>
<feature type="compositionally biased region" description="Basic and acidic residues" evidence="1">
    <location>
        <begin position="264"/>
        <end position="295"/>
    </location>
</feature>
<protein>
    <recommendedName>
        <fullName evidence="2">Dynein assembly factor 3 C-terminal domain-containing protein</fullName>
    </recommendedName>
</protein>
<name>A0A0V0QVX7_PSEPJ</name>
<dbReference type="EMBL" id="LDAU01000096">
    <property type="protein sequence ID" value="KRX06379.1"/>
    <property type="molecule type" value="Genomic_DNA"/>
</dbReference>